<reference evidence="1" key="1">
    <citation type="submission" date="2023-08" db="EMBL/GenBank/DDBJ databases">
        <authorList>
            <person name="Alioto T."/>
            <person name="Alioto T."/>
            <person name="Gomez Garrido J."/>
        </authorList>
    </citation>
    <scope>NUCLEOTIDE SEQUENCE</scope>
</reference>
<sequence>MEPGSGSENGTVQDEAQGLLRERLMRSAADPFFIQSLCKSPNEGPGFTSFSILRA</sequence>
<proteinExistence type="predicted"/>
<gene>
    <name evidence="1" type="ORF">XNOV1_A015693</name>
</gene>
<feature type="non-terminal residue" evidence="1">
    <location>
        <position position="55"/>
    </location>
</feature>
<evidence type="ECO:0000313" key="1">
    <source>
        <dbReference type="EMBL" id="CAJ1077238.1"/>
    </source>
</evidence>
<accession>A0AAV1GUL4</accession>
<dbReference type="Proteomes" id="UP001178508">
    <property type="component" value="Chromosome 17"/>
</dbReference>
<name>A0AAV1GUL4_XYRNO</name>
<evidence type="ECO:0000313" key="2">
    <source>
        <dbReference type="Proteomes" id="UP001178508"/>
    </source>
</evidence>
<dbReference type="EMBL" id="OY660880">
    <property type="protein sequence ID" value="CAJ1077238.1"/>
    <property type="molecule type" value="Genomic_DNA"/>
</dbReference>
<protein>
    <submittedName>
        <fullName evidence="1">Uncharacterized protein</fullName>
    </submittedName>
</protein>
<keyword evidence="2" id="KW-1185">Reference proteome</keyword>
<organism evidence="1 2">
    <name type="scientific">Xyrichtys novacula</name>
    <name type="common">Pearly razorfish</name>
    <name type="synonym">Hemipteronotus novacula</name>
    <dbReference type="NCBI Taxonomy" id="13765"/>
    <lineage>
        <taxon>Eukaryota</taxon>
        <taxon>Metazoa</taxon>
        <taxon>Chordata</taxon>
        <taxon>Craniata</taxon>
        <taxon>Vertebrata</taxon>
        <taxon>Euteleostomi</taxon>
        <taxon>Actinopterygii</taxon>
        <taxon>Neopterygii</taxon>
        <taxon>Teleostei</taxon>
        <taxon>Neoteleostei</taxon>
        <taxon>Acanthomorphata</taxon>
        <taxon>Eupercaria</taxon>
        <taxon>Labriformes</taxon>
        <taxon>Labridae</taxon>
        <taxon>Xyrichtys</taxon>
    </lineage>
</organism>
<dbReference type="AlphaFoldDB" id="A0AAV1GUL4"/>